<dbReference type="EMBL" id="MOBK01000001">
    <property type="protein sequence ID" value="RON24391.1"/>
    <property type="molecule type" value="Genomic_DNA"/>
</dbReference>
<accession>A0A423IG20</accession>
<sequence>MPRSPAPILADQLPPPTPPLPGSLQEAWQHIANRLEQAGDWSALERRTAHAQGWGAALSQAQVIDLDTFHALVRVREDLHARVTQRLLEAEQ</sequence>
<evidence type="ECO:0000256" key="1">
    <source>
        <dbReference type="SAM" id="MobiDB-lite"/>
    </source>
</evidence>
<comment type="caution">
    <text evidence="2">The sequence shown here is derived from an EMBL/GenBank/DDBJ whole genome shotgun (WGS) entry which is preliminary data.</text>
</comment>
<organism evidence="2 3">
    <name type="scientific">Pseudomonas brassicacearum</name>
    <dbReference type="NCBI Taxonomy" id="930166"/>
    <lineage>
        <taxon>Bacteria</taxon>
        <taxon>Pseudomonadati</taxon>
        <taxon>Pseudomonadota</taxon>
        <taxon>Gammaproteobacteria</taxon>
        <taxon>Pseudomonadales</taxon>
        <taxon>Pseudomonadaceae</taxon>
        <taxon>Pseudomonas</taxon>
    </lineage>
</organism>
<proteinExistence type="predicted"/>
<reference evidence="2 3" key="1">
    <citation type="submission" date="2016-10" db="EMBL/GenBank/DDBJ databases">
        <title>Comparative genome analysis of multiple Pseudomonas spp. focuses on biocontrol and plant growth promoting traits.</title>
        <authorList>
            <person name="Tao X.-Y."/>
            <person name="Taylor C.G."/>
        </authorList>
    </citation>
    <scope>NUCLEOTIDE SEQUENCE [LARGE SCALE GENOMIC DNA]</scope>
    <source>
        <strain evidence="2 3">38D7</strain>
    </source>
</reference>
<dbReference type="Proteomes" id="UP000285636">
    <property type="component" value="Unassembled WGS sequence"/>
</dbReference>
<gene>
    <name evidence="2" type="ORF">BK660_01595</name>
</gene>
<protein>
    <submittedName>
        <fullName evidence="2">Uncharacterized protein</fullName>
    </submittedName>
</protein>
<feature type="region of interest" description="Disordered" evidence="1">
    <location>
        <begin position="1"/>
        <end position="24"/>
    </location>
</feature>
<dbReference type="AlphaFoldDB" id="A0A423IG20"/>
<name>A0A423IG20_9PSED</name>
<evidence type="ECO:0000313" key="3">
    <source>
        <dbReference type="Proteomes" id="UP000285636"/>
    </source>
</evidence>
<evidence type="ECO:0000313" key="2">
    <source>
        <dbReference type="EMBL" id="RON24391.1"/>
    </source>
</evidence>
<dbReference type="RefSeq" id="WP_123431784.1">
    <property type="nucleotide sequence ID" value="NZ_MOBK01000001.1"/>
</dbReference>